<dbReference type="GO" id="GO:0016787">
    <property type="term" value="F:hydrolase activity"/>
    <property type="evidence" value="ECO:0007669"/>
    <property type="project" value="UniProtKB-KW"/>
</dbReference>
<dbReference type="AlphaFoldDB" id="A0A7D9JL45"/>
<dbReference type="OrthoDB" id="289038at2759"/>
<keyword evidence="1" id="KW-0378">Hydrolase</keyword>
<gene>
    <name evidence="1" type="ORF">PACLA_8A032614</name>
</gene>
<dbReference type="Gene3D" id="2.60.210.10">
    <property type="entry name" value="Apoptosis, Tumor Necrosis Factor Receptor Associated Protein 2, Chain A"/>
    <property type="match status" value="1"/>
</dbReference>
<organism evidence="1 2">
    <name type="scientific">Paramuricea clavata</name>
    <name type="common">Red gorgonian</name>
    <name type="synonym">Violescent sea-whip</name>
    <dbReference type="NCBI Taxonomy" id="317549"/>
    <lineage>
        <taxon>Eukaryota</taxon>
        <taxon>Metazoa</taxon>
        <taxon>Cnidaria</taxon>
        <taxon>Anthozoa</taxon>
        <taxon>Octocorallia</taxon>
        <taxon>Malacalcyonacea</taxon>
        <taxon>Plexauridae</taxon>
        <taxon>Paramuricea</taxon>
    </lineage>
</organism>
<comment type="caution">
    <text evidence="1">The sequence shown here is derived from an EMBL/GenBank/DDBJ whole genome shotgun (WGS) entry which is preliminary data.</text>
</comment>
<evidence type="ECO:0000313" key="2">
    <source>
        <dbReference type="Proteomes" id="UP001152795"/>
    </source>
</evidence>
<keyword evidence="2" id="KW-1185">Reference proteome</keyword>
<sequence length="74" mass="8671">MELEEDSAQREGVVRLIIKDFSQLKDEKFSAPVYIRNLPWRLMCTQRKVKVHASQKKVKTLAAFLQCNFETESL</sequence>
<proteinExistence type="predicted"/>
<name>A0A7D9JL45_PARCT</name>
<dbReference type="InterPro" id="IPR008974">
    <property type="entry name" value="TRAF-like"/>
</dbReference>
<protein>
    <submittedName>
        <fullName evidence="1">Ubiquitin carboxyl-terminal hydrolase 7-like</fullName>
    </submittedName>
</protein>
<accession>A0A7D9JL45</accession>
<reference evidence="1" key="1">
    <citation type="submission" date="2020-04" db="EMBL/GenBank/DDBJ databases">
        <authorList>
            <person name="Alioto T."/>
            <person name="Alioto T."/>
            <person name="Gomez Garrido J."/>
        </authorList>
    </citation>
    <scope>NUCLEOTIDE SEQUENCE</scope>
    <source>
        <strain evidence="1">A484AB</strain>
    </source>
</reference>
<dbReference type="Proteomes" id="UP001152795">
    <property type="component" value="Unassembled WGS sequence"/>
</dbReference>
<evidence type="ECO:0000313" key="1">
    <source>
        <dbReference type="EMBL" id="CAB4031930.1"/>
    </source>
</evidence>
<dbReference type="EMBL" id="CACRXK020017993">
    <property type="protein sequence ID" value="CAB4031930.1"/>
    <property type="molecule type" value="Genomic_DNA"/>
</dbReference>